<comment type="similarity">
    <text evidence="2 6">Belongs to the class-A beta-lactamase family.</text>
</comment>
<dbReference type="OrthoDB" id="9784149at2"/>
<keyword evidence="5 6" id="KW-0046">Antibiotic resistance</keyword>
<accession>A0A0N1JTG1</accession>
<dbReference type="InterPro" id="IPR012338">
    <property type="entry name" value="Beta-lactam/transpept-like"/>
</dbReference>
<dbReference type="PATRIC" id="fig|857265.3.peg.586"/>
<dbReference type="PRINTS" id="PR00118">
    <property type="entry name" value="BLACTAMASEA"/>
</dbReference>
<dbReference type="EMBL" id="LAQT01000002">
    <property type="protein sequence ID" value="KPC54479.1"/>
    <property type="molecule type" value="Genomic_DNA"/>
</dbReference>
<evidence type="ECO:0000256" key="3">
    <source>
        <dbReference type="ARBA" id="ARBA00012865"/>
    </source>
</evidence>
<dbReference type="Pfam" id="PF13354">
    <property type="entry name" value="Beta-lactamase2"/>
    <property type="match status" value="1"/>
</dbReference>
<protein>
    <recommendedName>
        <fullName evidence="3 6">Beta-lactamase</fullName>
        <ecNumber evidence="3 6">3.5.2.6</ecNumber>
    </recommendedName>
</protein>
<dbReference type="PROSITE" id="PS51318">
    <property type="entry name" value="TAT"/>
    <property type="match status" value="1"/>
</dbReference>
<evidence type="ECO:0000256" key="7">
    <source>
        <dbReference type="SAM" id="SignalP"/>
    </source>
</evidence>
<dbReference type="PROSITE" id="PS00146">
    <property type="entry name" value="BETA_LACTAMASE_A"/>
    <property type="match status" value="1"/>
</dbReference>
<dbReference type="GO" id="GO:0046677">
    <property type="term" value="P:response to antibiotic"/>
    <property type="evidence" value="ECO:0007669"/>
    <property type="project" value="UniProtKB-UniRule"/>
</dbReference>
<evidence type="ECO:0000256" key="5">
    <source>
        <dbReference type="ARBA" id="ARBA00023251"/>
    </source>
</evidence>
<dbReference type="RefSeq" id="WP_053936275.1">
    <property type="nucleotide sequence ID" value="NZ_LAQT01000002.1"/>
</dbReference>
<evidence type="ECO:0000256" key="6">
    <source>
        <dbReference type="RuleBase" id="RU361140"/>
    </source>
</evidence>
<dbReference type="EC" id="3.5.2.6" evidence="3 6"/>
<name>A0A0N1JTG1_9NEIS</name>
<comment type="catalytic activity">
    <reaction evidence="1 6">
        <text>a beta-lactam + H2O = a substituted beta-amino acid</text>
        <dbReference type="Rhea" id="RHEA:20401"/>
        <dbReference type="ChEBI" id="CHEBI:15377"/>
        <dbReference type="ChEBI" id="CHEBI:35627"/>
        <dbReference type="ChEBI" id="CHEBI:140347"/>
        <dbReference type="EC" id="3.5.2.6"/>
    </reaction>
</comment>
<dbReference type="STRING" id="857265.WG78_02850"/>
<dbReference type="SUPFAM" id="SSF56601">
    <property type="entry name" value="beta-lactamase/transpeptidase-like"/>
    <property type="match status" value="1"/>
</dbReference>
<gene>
    <name evidence="9" type="ORF">WG78_02850</name>
</gene>
<feature type="chain" id="PRO_5005875149" description="Beta-lactamase" evidence="7">
    <location>
        <begin position="40"/>
        <end position="313"/>
    </location>
</feature>
<evidence type="ECO:0000256" key="4">
    <source>
        <dbReference type="ARBA" id="ARBA00022801"/>
    </source>
</evidence>
<evidence type="ECO:0000256" key="2">
    <source>
        <dbReference type="ARBA" id="ARBA00009009"/>
    </source>
</evidence>
<evidence type="ECO:0000259" key="8">
    <source>
        <dbReference type="Pfam" id="PF13354"/>
    </source>
</evidence>
<evidence type="ECO:0000313" key="9">
    <source>
        <dbReference type="EMBL" id="KPC54479.1"/>
    </source>
</evidence>
<reference evidence="9 10" key="1">
    <citation type="submission" date="2015-07" db="EMBL/GenBank/DDBJ databases">
        <title>Draft genome sequence of the Amantichitinum ursilacus IGB-41, a new chitin-degrading bacterium.</title>
        <authorList>
            <person name="Kirstahler P."/>
            <person name="Guenther M."/>
            <person name="Grumaz C."/>
            <person name="Rupp S."/>
            <person name="Zibek S."/>
            <person name="Sohn K."/>
        </authorList>
    </citation>
    <scope>NUCLEOTIDE SEQUENCE [LARGE SCALE GENOMIC DNA]</scope>
    <source>
        <strain evidence="9 10">IGB-41</strain>
    </source>
</reference>
<sequence length="313" mass="33341">MNRSHEKPSAPGLSATRRNLLKIAALTPLAFALPGRAWAAAASAATSASPDLAAAMAALEHASDIRIGVSAFDTGNGKRFDWRADERFAFCSTFKFMLAAAVLNERKRQPRVLQERLLYTHKQLPAHSPITEKHVADGMIVSDLCKAAIEYSDNGAANALLRYLGGPAKVTAFARKTGNASFRLDRMEPELNTSIPGDVRDTVTPADMARSLQTLVLGEALPEHERGLLSEWLKGNTTGDKRIRAGVPAGWMVGDKTGTGAYGSTNDIAVLWPGNGAAPICMAIYVGSKHKDADPPETVLAEATRIALKALAG</sequence>
<keyword evidence="7" id="KW-0732">Signal</keyword>
<keyword evidence="10" id="KW-1185">Reference proteome</keyword>
<feature type="signal peptide" evidence="7">
    <location>
        <begin position="1"/>
        <end position="39"/>
    </location>
</feature>
<keyword evidence="4 6" id="KW-0378">Hydrolase</keyword>
<dbReference type="GO" id="GO:0030655">
    <property type="term" value="P:beta-lactam antibiotic catabolic process"/>
    <property type="evidence" value="ECO:0007669"/>
    <property type="project" value="InterPro"/>
</dbReference>
<proteinExistence type="inferred from homology"/>
<dbReference type="Gene3D" id="3.40.710.10">
    <property type="entry name" value="DD-peptidase/beta-lactamase superfamily"/>
    <property type="match status" value="1"/>
</dbReference>
<dbReference type="InterPro" id="IPR045155">
    <property type="entry name" value="Beta-lactam_cat"/>
</dbReference>
<dbReference type="NCBIfam" id="NF033103">
    <property type="entry name" value="bla_class_A"/>
    <property type="match status" value="1"/>
</dbReference>
<feature type="domain" description="Beta-lactamase class A catalytic" evidence="8">
    <location>
        <begin position="69"/>
        <end position="285"/>
    </location>
</feature>
<dbReference type="PANTHER" id="PTHR35333:SF3">
    <property type="entry name" value="BETA-LACTAMASE-TYPE TRANSPEPTIDASE FOLD CONTAINING PROTEIN"/>
    <property type="match status" value="1"/>
</dbReference>
<dbReference type="GO" id="GO:0008800">
    <property type="term" value="F:beta-lactamase activity"/>
    <property type="evidence" value="ECO:0007669"/>
    <property type="project" value="UniProtKB-UniRule"/>
</dbReference>
<dbReference type="InterPro" id="IPR006311">
    <property type="entry name" value="TAT_signal"/>
</dbReference>
<dbReference type="AlphaFoldDB" id="A0A0N1JTG1"/>
<evidence type="ECO:0000256" key="1">
    <source>
        <dbReference type="ARBA" id="ARBA00001526"/>
    </source>
</evidence>
<dbReference type="InterPro" id="IPR023650">
    <property type="entry name" value="Beta-lactam_class-A_AS"/>
</dbReference>
<dbReference type="InterPro" id="IPR000871">
    <property type="entry name" value="Beta-lactam_class-A"/>
</dbReference>
<evidence type="ECO:0000313" key="10">
    <source>
        <dbReference type="Proteomes" id="UP000037939"/>
    </source>
</evidence>
<organism evidence="9 10">
    <name type="scientific">Amantichitinum ursilacus</name>
    <dbReference type="NCBI Taxonomy" id="857265"/>
    <lineage>
        <taxon>Bacteria</taxon>
        <taxon>Pseudomonadati</taxon>
        <taxon>Pseudomonadota</taxon>
        <taxon>Betaproteobacteria</taxon>
        <taxon>Neisseriales</taxon>
        <taxon>Chitinibacteraceae</taxon>
        <taxon>Amantichitinum</taxon>
    </lineage>
</organism>
<comment type="caution">
    <text evidence="9">The sequence shown here is derived from an EMBL/GenBank/DDBJ whole genome shotgun (WGS) entry which is preliminary data.</text>
</comment>
<dbReference type="Proteomes" id="UP000037939">
    <property type="component" value="Unassembled WGS sequence"/>
</dbReference>
<dbReference type="PANTHER" id="PTHR35333">
    <property type="entry name" value="BETA-LACTAMASE"/>
    <property type="match status" value="1"/>
</dbReference>